<dbReference type="Pfam" id="PF15508">
    <property type="entry name" value="NAAA-beta"/>
    <property type="match status" value="1"/>
</dbReference>
<accession>A0A974DXS5</accession>
<dbReference type="OMA" id="GQDHINM"/>
<dbReference type="PIRSF" id="PIRSF017632">
    <property type="entry name" value="Acid_ceramidase-like"/>
    <property type="match status" value="1"/>
</dbReference>
<protein>
    <recommendedName>
        <fullName evidence="3">ceramidase</fullName>
        <ecNumber evidence="3">3.5.1.23</ecNumber>
    </recommendedName>
</protein>
<dbReference type="GO" id="GO:0017064">
    <property type="term" value="F:fatty acid amide hydrolase activity"/>
    <property type="evidence" value="ECO:0007669"/>
    <property type="project" value="InterPro"/>
</dbReference>
<evidence type="ECO:0000256" key="5">
    <source>
        <dbReference type="PIRNR" id="PIRNR017632"/>
    </source>
</evidence>
<keyword evidence="7" id="KW-0732">Signal</keyword>
<feature type="active site" description="Nucleophile" evidence="6">
    <location>
        <position position="119"/>
    </location>
</feature>
<dbReference type="PANTHER" id="PTHR28583:SF6">
    <property type="entry name" value="CERAMIDASE"/>
    <property type="match status" value="1"/>
</dbReference>
<evidence type="ECO:0000256" key="7">
    <source>
        <dbReference type="SAM" id="SignalP"/>
    </source>
</evidence>
<evidence type="ECO:0000259" key="8">
    <source>
        <dbReference type="Pfam" id="PF15508"/>
    </source>
</evidence>
<comment type="subcellular location">
    <subcellularLocation>
        <location evidence="1">Lysosome</location>
    </subcellularLocation>
</comment>
<proteinExistence type="inferred from homology"/>
<evidence type="ECO:0000256" key="3">
    <source>
        <dbReference type="ARBA" id="ARBA00011891"/>
    </source>
</evidence>
<dbReference type="InterPro" id="IPR016699">
    <property type="entry name" value="Acid_ceramidase-like"/>
</dbReference>
<dbReference type="Proteomes" id="UP000694892">
    <property type="component" value="Chromosome 1L"/>
</dbReference>
<dbReference type="GO" id="GO:0006631">
    <property type="term" value="P:fatty acid metabolic process"/>
    <property type="evidence" value="ECO:0007669"/>
    <property type="project" value="InterPro"/>
</dbReference>
<gene>
    <name evidence="9" type="ORF">XELAEV_18005848mg</name>
</gene>
<dbReference type="InterPro" id="IPR029130">
    <property type="entry name" value="Acid_ceramidase_N"/>
</dbReference>
<evidence type="ECO:0000313" key="9">
    <source>
        <dbReference type="EMBL" id="OCU00065.1"/>
    </source>
</evidence>
<feature type="domain" description="Acid ceramidase N-terminal" evidence="8">
    <location>
        <begin position="24"/>
        <end position="76"/>
    </location>
</feature>
<feature type="signal peptide" evidence="7">
    <location>
        <begin position="1"/>
        <end position="18"/>
    </location>
</feature>
<dbReference type="GO" id="GO:0017040">
    <property type="term" value="F:N-acylsphingosine amidohydrolase activity"/>
    <property type="evidence" value="ECO:0007669"/>
    <property type="project" value="UniProtKB-EC"/>
</dbReference>
<dbReference type="OrthoDB" id="5273684at2759"/>
<evidence type="ECO:0000256" key="6">
    <source>
        <dbReference type="PIRSR" id="PIRSR017632-1"/>
    </source>
</evidence>
<evidence type="ECO:0000256" key="4">
    <source>
        <dbReference type="ARBA" id="ARBA00023228"/>
    </source>
</evidence>
<dbReference type="KEGG" id="xla:447407"/>
<reference evidence="10" key="1">
    <citation type="journal article" date="2016" name="Nature">
        <title>Genome evolution in the allotetraploid frog Xenopus laevis.</title>
        <authorList>
            <person name="Session A.M."/>
            <person name="Uno Y."/>
            <person name="Kwon T."/>
            <person name="Chapman J.A."/>
            <person name="Toyoda A."/>
            <person name="Takahashi S."/>
            <person name="Fukui A."/>
            <person name="Hikosaka A."/>
            <person name="Suzuki A."/>
            <person name="Kondo M."/>
            <person name="van Heeringen S.J."/>
            <person name="Quigley I."/>
            <person name="Heinz S."/>
            <person name="Ogino H."/>
            <person name="Ochi H."/>
            <person name="Hellsten U."/>
            <person name="Lyons J.B."/>
            <person name="Simakov O."/>
            <person name="Putnam N."/>
            <person name="Stites J."/>
            <person name="Kuroki Y."/>
            <person name="Tanaka T."/>
            <person name="Michiue T."/>
            <person name="Watanabe M."/>
            <person name="Bogdanovic O."/>
            <person name="Lister R."/>
            <person name="Georgiou G."/>
            <person name="Paranjpe S.S."/>
            <person name="van Kruijsbergen I."/>
            <person name="Shu S."/>
            <person name="Carlson J."/>
            <person name="Kinoshita T."/>
            <person name="Ohta Y."/>
            <person name="Mawaribuchi S."/>
            <person name="Jenkins J."/>
            <person name="Grimwood J."/>
            <person name="Schmutz J."/>
            <person name="Mitros T."/>
            <person name="Mozaffari S.V."/>
            <person name="Suzuki Y."/>
            <person name="Haramoto Y."/>
            <person name="Yamamoto T.S."/>
            <person name="Takagi C."/>
            <person name="Heald R."/>
            <person name="Miller K."/>
            <person name="Haudenschild C."/>
            <person name="Kitzman J."/>
            <person name="Nakayama T."/>
            <person name="Izutsu Y."/>
            <person name="Robert J."/>
            <person name="Fortriede J."/>
            <person name="Burns K."/>
            <person name="Lotay V."/>
            <person name="Karimi K."/>
            <person name="Yasuoka Y."/>
            <person name="Dichmann D.S."/>
            <person name="Flajnik M.F."/>
            <person name="Houston D.W."/>
            <person name="Shendure J."/>
            <person name="DuPasquier L."/>
            <person name="Vize P.D."/>
            <person name="Zorn A.M."/>
            <person name="Ito M."/>
            <person name="Marcotte E.M."/>
            <person name="Wallingford J.B."/>
            <person name="Ito Y."/>
            <person name="Asashima M."/>
            <person name="Ueno N."/>
            <person name="Matsuda Y."/>
            <person name="Veenstra G.J."/>
            <person name="Fujiyama A."/>
            <person name="Harland R.M."/>
            <person name="Taira M."/>
            <person name="Rokhsar D.S."/>
        </authorList>
    </citation>
    <scope>NUCLEOTIDE SEQUENCE [LARGE SCALE GENOMIC DNA]</scope>
    <source>
        <strain evidence="10">J</strain>
    </source>
</reference>
<dbReference type="CDD" id="cd01903">
    <property type="entry name" value="Ntn_AC_NAAA"/>
    <property type="match status" value="1"/>
</dbReference>
<dbReference type="GO" id="GO:0005764">
    <property type="term" value="C:lysosome"/>
    <property type="evidence" value="ECO:0007669"/>
    <property type="project" value="UniProtKB-SubCell"/>
</dbReference>
<keyword evidence="5" id="KW-0378">Hydrolase</keyword>
<evidence type="ECO:0000256" key="1">
    <source>
        <dbReference type="ARBA" id="ARBA00004371"/>
    </source>
</evidence>
<keyword evidence="5" id="KW-0443">Lipid metabolism</keyword>
<feature type="chain" id="PRO_5036764736" description="ceramidase" evidence="7">
    <location>
        <begin position="19"/>
        <end position="350"/>
    </location>
</feature>
<sequence>MALLCLLLILGSISLSSSYTQDIPAPRYNISLDDPPEERWEPVLKHYNFSLLREILDHFFDSVVPKWVHAIIRPLAEVDLGLYMNEPYAGEIRGIAKTLGVSAGDVVLLNLCYEATAFCTSIIAQDTKGNIHHGRNLDYFFPDLLRKLTMDLDFIRNGQIVYTGTTFLGYVGLWTGQSPYKFTISGDARERGGGWWKNAISAFLKRYSMVSWLMRDTLNDATDFQAAALRLSKTPIIAEVYYIMGGTKPNEGVVITRNRAGPADIWPLDALRGEWFHVETNYDHWLTPPTSDDRRTPAIKALNATGQANISADTLYKVLSVKPVLNSITIYTTVMSAAFPENYKTCIRKV</sequence>
<dbReference type="EC" id="3.5.1.23" evidence="3"/>
<organism evidence="9 10">
    <name type="scientific">Xenopus laevis</name>
    <name type="common">African clawed frog</name>
    <dbReference type="NCBI Taxonomy" id="8355"/>
    <lineage>
        <taxon>Eukaryota</taxon>
        <taxon>Metazoa</taxon>
        <taxon>Chordata</taxon>
        <taxon>Craniata</taxon>
        <taxon>Vertebrata</taxon>
        <taxon>Euteleostomi</taxon>
        <taxon>Amphibia</taxon>
        <taxon>Batrachia</taxon>
        <taxon>Anura</taxon>
        <taxon>Pipoidea</taxon>
        <taxon>Pipidae</taxon>
        <taxon>Xenopodinae</taxon>
        <taxon>Xenopus</taxon>
        <taxon>Xenopus</taxon>
    </lineage>
</organism>
<evidence type="ECO:0000313" key="10">
    <source>
        <dbReference type="Proteomes" id="UP000694892"/>
    </source>
</evidence>
<dbReference type="EMBL" id="CM004466">
    <property type="protein sequence ID" value="OCU00065.1"/>
    <property type="molecule type" value="Genomic_DNA"/>
</dbReference>
<name>A0A974DXS5_XENLA</name>
<keyword evidence="4" id="KW-0458">Lysosome</keyword>
<dbReference type="PANTHER" id="PTHR28583">
    <property type="entry name" value="ACID AMIDASE"/>
    <property type="match status" value="1"/>
</dbReference>
<comment type="similarity">
    <text evidence="2 5">Belongs to the acid ceramidase family.</text>
</comment>
<dbReference type="AlphaFoldDB" id="A0A974DXS5"/>
<evidence type="ECO:0000256" key="2">
    <source>
        <dbReference type="ARBA" id="ARBA00005730"/>
    </source>
</evidence>